<proteinExistence type="predicted"/>
<keyword evidence="2" id="KW-1185">Reference proteome</keyword>
<dbReference type="EMBL" id="CM009302">
    <property type="protein sequence ID" value="KAI9383246.1"/>
    <property type="molecule type" value="Genomic_DNA"/>
</dbReference>
<comment type="caution">
    <text evidence="1">The sequence shown here is derived from an EMBL/GenBank/DDBJ whole genome shotgun (WGS) entry which is preliminary data.</text>
</comment>
<reference evidence="1 2" key="1">
    <citation type="journal article" date="2006" name="Science">
        <title>The genome of black cottonwood, Populus trichocarpa (Torr. &amp; Gray).</title>
        <authorList>
            <person name="Tuskan G.A."/>
            <person name="Difazio S."/>
            <person name="Jansson S."/>
            <person name="Bohlmann J."/>
            <person name="Grigoriev I."/>
            <person name="Hellsten U."/>
            <person name="Putnam N."/>
            <person name="Ralph S."/>
            <person name="Rombauts S."/>
            <person name="Salamov A."/>
            <person name="Schein J."/>
            <person name="Sterck L."/>
            <person name="Aerts A."/>
            <person name="Bhalerao R.R."/>
            <person name="Bhalerao R.P."/>
            <person name="Blaudez D."/>
            <person name="Boerjan W."/>
            <person name="Brun A."/>
            <person name="Brunner A."/>
            <person name="Busov V."/>
            <person name="Campbell M."/>
            <person name="Carlson J."/>
            <person name="Chalot M."/>
            <person name="Chapman J."/>
            <person name="Chen G.L."/>
            <person name="Cooper D."/>
            <person name="Coutinho P.M."/>
            <person name="Couturier J."/>
            <person name="Covert S."/>
            <person name="Cronk Q."/>
            <person name="Cunningham R."/>
            <person name="Davis J."/>
            <person name="Degroeve S."/>
            <person name="Dejardin A."/>
            <person name="Depamphilis C."/>
            <person name="Detter J."/>
            <person name="Dirks B."/>
            <person name="Dubchak I."/>
            <person name="Duplessis S."/>
            <person name="Ehlting J."/>
            <person name="Ellis B."/>
            <person name="Gendler K."/>
            <person name="Goodstein D."/>
            <person name="Gribskov M."/>
            <person name="Grimwood J."/>
            <person name="Groover A."/>
            <person name="Gunter L."/>
            <person name="Hamberger B."/>
            <person name="Heinze B."/>
            <person name="Helariutta Y."/>
            <person name="Henrissat B."/>
            <person name="Holligan D."/>
            <person name="Holt R."/>
            <person name="Huang W."/>
            <person name="Islam-Faridi N."/>
            <person name="Jones S."/>
            <person name="Jones-Rhoades M."/>
            <person name="Jorgensen R."/>
            <person name="Joshi C."/>
            <person name="Kangasjarvi J."/>
            <person name="Karlsson J."/>
            <person name="Kelleher C."/>
            <person name="Kirkpatrick R."/>
            <person name="Kirst M."/>
            <person name="Kohler A."/>
            <person name="Kalluri U."/>
            <person name="Larimer F."/>
            <person name="Leebens-Mack J."/>
            <person name="Leple J.C."/>
            <person name="Locascio P."/>
            <person name="Lou Y."/>
            <person name="Lucas S."/>
            <person name="Martin F."/>
            <person name="Montanini B."/>
            <person name="Napoli C."/>
            <person name="Nelson D.R."/>
            <person name="Nelson C."/>
            <person name="Nieminen K."/>
            <person name="Nilsson O."/>
            <person name="Pereda V."/>
            <person name="Peter G."/>
            <person name="Philippe R."/>
            <person name="Pilate G."/>
            <person name="Poliakov A."/>
            <person name="Razumovskaya J."/>
            <person name="Richardson P."/>
            <person name="Rinaldi C."/>
            <person name="Ritland K."/>
            <person name="Rouze P."/>
            <person name="Ryaboy D."/>
            <person name="Schmutz J."/>
            <person name="Schrader J."/>
            <person name="Segerman B."/>
            <person name="Shin H."/>
            <person name="Siddiqui A."/>
            <person name="Sterky F."/>
            <person name="Terry A."/>
            <person name="Tsai C.J."/>
            <person name="Uberbacher E."/>
            <person name="Unneberg P."/>
            <person name="Vahala J."/>
            <person name="Wall K."/>
            <person name="Wessler S."/>
            <person name="Yang G."/>
            <person name="Yin T."/>
            <person name="Douglas C."/>
            <person name="Marra M."/>
            <person name="Sandberg G."/>
            <person name="Van de Peer Y."/>
            <person name="Rokhsar D."/>
        </authorList>
    </citation>
    <scope>NUCLEOTIDE SEQUENCE [LARGE SCALE GENOMIC DNA]</scope>
    <source>
        <strain evidence="2">cv. Nisqually</strain>
    </source>
</reference>
<evidence type="ECO:0000313" key="1">
    <source>
        <dbReference type="EMBL" id="KAI9383246.1"/>
    </source>
</evidence>
<sequence>MIPNVGDIYRGLPEANTSFVRIGASKLLPSHE</sequence>
<protein>
    <submittedName>
        <fullName evidence="1">Uncharacterized protein</fullName>
    </submittedName>
</protein>
<accession>A0ACC0S312</accession>
<organism evidence="1 2">
    <name type="scientific">Populus trichocarpa</name>
    <name type="common">Western balsam poplar</name>
    <name type="synonym">Populus balsamifera subsp. trichocarpa</name>
    <dbReference type="NCBI Taxonomy" id="3694"/>
    <lineage>
        <taxon>Eukaryota</taxon>
        <taxon>Viridiplantae</taxon>
        <taxon>Streptophyta</taxon>
        <taxon>Embryophyta</taxon>
        <taxon>Tracheophyta</taxon>
        <taxon>Spermatophyta</taxon>
        <taxon>Magnoliopsida</taxon>
        <taxon>eudicotyledons</taxon>
        <taxon>Gunneridae</taxon>
        <taxon>Pentapetalae</taxon>
        <taxon>rosids</taxon>
        <taxon>fabids</taxon>
        <taxon>Malpighiales</taxon>
        <taxon>Salicaceae</taxon>
        <taxon>Saliceae</taxon>
        <taxon>Populus</taxon>
    </lineage>
</organism>
<name>A0ACC0S312_POPTR</name>
<gene>
    <name evidence="1" type="ORF">POPTR_013G052950v4</name>
</gene>
<evidence type="ECO:0000313" key="2">
    <source>
        <dbReference type="Proteomes" id="UP000006729"/>
    </source>
</evidence>
<dbReference type="Proteomes" id="UP000006729">
    <property type="component" value="Chromosome 13"/>
</dbReference>